<keyword evidence="2" id="KW-1185">Reference proteome</keyword>
<protein>
    <submittedName>
        <fullName evidence="1">Uncharacterized protein</fullName>
    </submittedName>
</protein>
<proteinExistence type="predicted"/>
<organism evidence="1 2">
    <name type="scientific">Violaceomyces palustris</name>
    <dbReference type="NCBI Taxonomy" id="1673888"/>
    <lineage>
        <taxon>Eukaryota</taxon>
        <taxon>Fungi</taxon>
        <taxon>Dikarya</taxon>
        <taxon>Basidiomycota</taxon>
        <taxon>Ustilaginomycotina</taxon>
        <taxon>Ustilaginomycetes</taxon>
        <taxon>Violaceomycetales</taxon>
        <taxon>Violaceomycetaceae</taxon>
        <taxon>Violaceomyces</taxon>
    </lineage>
</organism>
<evidence type="ECO:0000313" key="1">
    <source>
        <dbReference type="EMBL" id="PWN47903.1"/>
    </source>
</evidence>
<reference evidence="1 2" key="1">
    <citation type="journal article" date="2018" name="Mol. Biol. Evol.">
        <title>Broad Genomic Sampling Reveals a Smut Pathogenic Ancestry of the Fungal Clade Ustilaginomycotina.</title>
        <authorList>
            <person name="Kijpornyongpan T."/>
            <person name="Mondo S.J."/>
            <person name="Barry K."/>
            <person name="Sandor L."/>
            <person name="Lee J."/>
            <person name="Lipzen A."/>
            <person name="Pangilinan J."/>
            <person name="LaButti K."/>
            <person name="Hainaut M."/>
            <person name="Henrissat B."/>
            <person name="Grigoriev I.V."/>
            <person name="Spatafora J.W."/>
            <person name="Aime M.C."/>
        </authorList>
    </citation>
    <scope>NUCLEOTIDE SEQUENCE [LARGE SCALE GENOMIC DNA]</scope>
    <source>
        <strain evidence="1 2">SA 807</strain>
    </source>
</reference>
<evidence type="ECO:0000313" key="2">
    <source>
        <dbReference type="Proteomes" id="UP000245626"/>
    </source>
</evidence>
<gene>
    <name evidence="1" type="ORF">IE53DRAFT_225109</name>
</gene>
<accession>A0ACD0NQ10</accession>
<sequence length="1009" mass="104796">MVAEAAQRVLEAARRAARGQPMPDNWEPPRREGLPLLSEAVPNGEALGKAAKAEASSSSRPSPKASPSQLPLTKSSNSLSPQPLSAKPNRYSFLGLGSSTEKSSKKPKSRRPSETAPEPAAPPSDSADASTVGRRRRFVDTRELDLLASELAAQALLGGMPQPPFAFSGQSGASSPRSIGRSPLADPRRGSYYSTASGRDTPHNLSQTSLASNAMLNAMAGMPIPGRSRDASFASPGSSLPGSPPMLTHEMPRVESFNQTARSSPSTSFTHPATSLVPHDMLTGLGDGPYPAMPRRRDPLDGLDGLDPFGIPILSESPFDATAAYASRTNMHHSPVQIAPSRSRVGSSGASSMGGKRSVLSMTMHDPEAELQGLTKPPKSKRNTPFGSRANSRAVTPSTSSSALREKARNSNQEPPLSKRPSPDVAALSQIEKRAGHIPNAPTKGAEVDKAEVGAEVASAQHGVGAPQASAGGETAARPLSSANGSKNTESSATVKSEEQKSKQSQDQASSLSPPKSNQKKRLSIFGRSKEKDGGKRVKVTAASATTDRKVLSMNDLGSQKGNSVNEGESPSRKVTAQDLSGKEAVAEPRGGSNETSNVLAVVPNIQQYQEDQLPVAPSPKPVVSKAGHSVDETVKKLPEDKATEASPSCPNEADSKQKATSPPGTVQDGIKPSFIASTNAETRSLDVALTKGSRAPRAPSSHGLEPPQITSISNKKSDAASSTSARKNGGTLKKFMRRLSIFGSSKSQKPPTPPIPTMPMLAKEVGAAQPSSDSGRLKASEHDTAAHGKAASSPPGAKEAITSLSPASQSSSRLTPSSDTTTNAVGQASLFTVKTDSGLPEASRNDEESGPQLADSNQGGTYVHPDMAQNGFGTRSAKHSIEPPSLRESNADSVEDSRKISTPSTASLLMVRPASADRSDSGLSAGGETKRSDLTPSLEEDGLSPHSTETSADGTASTRSIDTGVISSSADNKSEIHVVDMATGKERGPISQAKVYSLPAVPSTATVV</sequence>
<dbReference type="Proteomes" id="UP000245626">
    <property type="component" value="Unassembled WGS sequence"/>
</dbReference>
<dbReference type="EMBL" id="KZ820312">
    <property type="protein sequence ID" value="PWN47903.1"/>
    <property type="molecule type" value="Genomic_DNA"/>
</dbReference>
<name>A0ACD0NQ10_9BASI</name>